<protein>
    <submittedName>
        <fullName evidence="9">G patch domain-containing TGH</fullName>
    </submittedName>
</protein>
<dbReference type="InterPro" id="IPR011666">
    <property type="entry name" value="DUF1604"/>
</dbReference>
<feature type="compositionally biased region" description="Basic and acidic residues" evidence="7">
    <location>
        <begin position="131"/>
        <end position="140"/>
    </location>
</feature>
<dbReference type="Gramene" id="OE9A034769T2">
    <property type="protein sequence ID" value="OE9A034769C2"/>
    <property type="gene ID" value="OE9A034769"/>
</dbReference>
<dbReference type="GO" id="GO:0005634">
    <property type="term" value="C:nucleus"/>
    <property type="evidence" value="ECO:0007669"/>
    <property type="project" value="UniProtKB-SubCell"/>
</dbReference>
<dbReference type="Pfam" id="PF01805">
    <property type="entry name" value="Surp"/>
    <property type="match status" value="1"/>
</dbReference>
<dbReference type="GO" id="GO:0070878">
    <property type="term" value="F:primary miRNA binding"/>
    <property type="evidence" value="ECO:0007669"/>
    <property type="project" value="EnsemblPlants"/>
</dbReference>
<feature type="compositionally biased region" description="Basic and acidic residues" evidence="7">
    <location>
        <begin position="950"/>
        <end position="966"/>
    </location>
</feature>
<dbReference type="Pfam" id="PF07713">
    <property type="entry name" value="DUF1604"/>
    <property type="match status" value="1"/>
</dbReference>
<evidence type="ECO:0000313" key="9">
    <source>
        <dbReference type="EMBL" id="CAA2958658.1"/>
    </source>
</evidence>
<dbReference type="GO" id="GO:0070883">
    <property type="term" value="F:pre-miRNA binding"/>
    <property type="evidence" value="ECO:0007669"/>
    <property type="project" value="EnsemblPlants"/>
</dbReference>
<feature type="compositionally biased region" description="Basic residues" evidence="7">
    <location>
        <begin position="892"/>
        <end position="901"/>
    </location>
</feature>
<evidence type="ECO:0000256" key="7">
    <source>
        <dbReference type="SAM" id="MobiDB-lite"/>
    </source>
</evidence>
<dbReference type="PANTHER" id="PTHR13384:SF19">
    <property type="entry name" value="G PATCH DOMAIN-CONTAINING PROTEIN 1"/>
    <property type="match status" value="1"/>
</dbReference>
<dbReference type="PROSITE" id="PS50128">
    <property type="entry name" value="SURP"/>
    <property type="match status" value="1"/>
</dbReference>
<evidence type="ECO:0000256" key="4">
    <source>
        <dbReference type="ARBA" id="ARBA00022884"/>
    </source>
</evidence>
<dbReference type="EMBL" id="CACTIH010000277">
    <property type="protein sequence ID" value="CAA2958658.1"/>
    <property type="molecule type" value="Genomic_DNA"/>
</dbReference>
<dbReference type="Pfam" id="PF26093">
    <property type="entry name" value="HTH_TGH"/>
    <property type="match status" value="1"/>
</dbReference>
<dbReference type="GO" id="GO:0006397">
    <property type="term" value="P:mRNA processing"/>
    <property type="evidence" value="ECO:0007669"/>
    <property type="project" value="UniProtKB-KW"/>
</dbReference>
<feature type="region of interest" description="Disordered" evidence="7">
    <location>
        <begin position="686"/>
        <end position="714"/>
    </location>
</feature>
<comment type="caution">
    <text evidence="9">The sequence shown here is derived from an EMBL/GenBank/DDBJ whole genome shotgun (WGS) entry which is preliminary data.</text>
</comment>
<feature type="region of interest" description="Disordered" evidence="7">
    <location>
        <begin position="131"/>
        <end position="153"/>
    </location>
</feature>
<keyword evidence="10" id="KW-1185">Reference proteome</keyword>
<keyword evidence="6" id="KW-0539">Nucleus</keyword>
<feature type="compositionally biased region" description="Basic and acidic residues" evidence="7">
    <location>
        <begin position="697"/>
        <end position="708"/>
    </location>
</feature>
<keyword evidence="2" id="KW-0341">Growth regulation</keyword>
<feature type="compositionally biased region" description="Basic residues" evidence="7">
    <location>
        <begin position="924"/>
        <end position="949"/>
    </location>
</feature>
<evidence type="ECO:0000256" key="2">
    <source>
        <dbReference type="ARBA" id="ARBA00022604"/>
    </source>
</evidence>
<dbReference type="SMART" id="SM00648">
    <property type="entry name" value="SWAP"/>
    <property type="match status" value="1"/>
</dbReference>
<feature type="domain" description="SURP motif" evidence="8">
    <location>
        <begin position="399"/>
        <end position="441"/>
    </location>
</feature>
<dbReference type="PANTHER" id="PTHR13384">
    <property type="entry name" value="G PATCH DOMAIN-CONTAINING PROTEIN 1"/>
    <property type="match status" value="1"/>
</dbReference>
<name>A0A8S0PYB5_OLEEU</name>
<dbReference type="GO" id="GO:0030422">
    <property type="term" value="P:siRNA processing"/>
    <property type="evidence" value="ECO:0007669"/>
    <property type="project" value="EnsemblPlants"/>
</dbReference>
<sequence length="976" mass="109617">MDSDEEDFVFYGTPIEREEEVTSRKKKAVAEASGQLRTLPPWKQEVTDEEGRRRFHGAFSGGFSAGYYNTVGSKEGWTPQSFTSSRKNRAEIKRQSIYGFLDEDEKVELEDRSVGMSMQFDTFGFTAAELARKQADKEQQNRPSAIPGPVPDELVVPTTESIGVKLLLKMGWRHGRSIKDSNSDALYDTRREARKAFLALSSGNAPPQLGEGSTESSHDLPTDDDDQFSKSKPAYVLNPKQDMYGLGYDPFKNAPEFREKKRLRKSGNRGMDLHRPLSIKGKVAPGFGIGALEDLDAEDEDIYALGFDFEETHVHEIEEPSRPHVENILMLEGREHGVLPGFKAASKSDSISERFDPPEIPKGFVPQHKFPAPLEIGSKSADAPPPEVPPPENNNLKVLIEGVATLVARCGKLFEDLSRDKHRSNPLFAFLHGGDGCDFYARKLWEECQKRGNQTKLWEGKMFQNSHKMSAESRGKVLGEKALQKSTEDSSSMIASADAVNLQFNLSDTFIKPASFHEVLEIAKPFSDDPAKQKRFEQFLKEKYRGGLRSKDSGGASGMSEAARARERLEFEAAAMAIEKEKLDKESKATSQLLKDLTASAGLQFTTSGVGKAKVQQDEELIPKTMYPKREEFQWRPSPILCKRFDLTDPYMGKPPPAPRVRSKMDSLIFMPDSIKATNVEESAVTEGISSSAPKVHGKENGQEKTEQEVEEVEVEVVNVERPVDLYKAIFSDEEDDEEEIITEPNKIENPQKKIEAANTALNRLMAGDFLESLGKELGLAVPPDMPPSENKAVLKPAQNETFDANKANDENKRSVTQNAVSGILASQKIEEDRPSDLKMSEAEISEVDTHGNNSRITDDRSVGKVATEDRDENIPKHHKFSRSSSEEERNRRRSRSHRHKDSSSDSDTSDVSDDYHDRYNSSSKRKKNGSSREKSRSRKHSKHHKHKSRDSSTRSRRSSEKEREVTKRKKHEYKD</sequence>
<evidence type="ECO:0000256" key="6">
    <source>
        <dbReference type="ARBA" id="ARBA00023242"/>
    </source>
</evidence>
<keyword evidence="3" id="KW-0507">mRNA processing</keyword>
<feature type="region of interest" description="Disordered" evidence="7">
    <location>
        <begin position="200"/>
        <end position="232"/>
    </location>
</feature>
<feature type="compositionally biased region" description="Polar residues" evidence="7">
    <location>
        <begin position="201"/>
        <end position="215"/>
    </location>
</feature>
<dbReference type="SUPFAM" id="SSF109905">
    <property type="entry name" value="Surp module (SWAP domain)"/>
    <property type="match status" value="1"/>
</dbReference>
<evidence type="ECO:0000259" key="8">
    <source>
        <dbReference type="PROSITE" id="PS50128"/>
    </source>
</evidence>
<dbReference type="Gene3D" id="1.10.10.790">
    <property type="entry name" value="Surp module"/>
    <property type="match status" value="1"/>
</dbReference>
<feature type="compositionally biased region" description="Basic and acidic residues" evidence="7">
    <location>
        <begin position="857"/>
        <end position="876"/>
    </location>
</feature>
<dbReference type="Proteomes" id="UP000594638">
    <property type="component" value="Unassembled WGS sequence"/>
</dbReference>
<organism evidence="9 10">
    <name type="scientific">Olea europaea subsp. europaea</name>
    <dbReference type="NCBI Taxonomy" id="158383"/>
    <lineage>
        <taxon>Eukaryota</taxon>
        <taxon>Viridiplantae</taxon>
        <taxon>Streptophyta</taxon>
        <taxon>Embryophyta</taxon>
        <taxon>Tracheophyta</taxon>
        <taxon>Spermatophyta</taxon>
        <taxon>Magnoliopsida</taxon>
        <taxon>eudicotyledons</taxon>
        <taxon>Gunneridae</taxon>
        <taxon>Pentapetalae</taxon>
        <taxon>asterids</taxon>
        <taxon>lamiids</taxon>
        <taxon>Lamiales</taxon>
        <taxon>Oleaceae</taxon>
        <taxon>Oleeae</taxon>
        <taxon>Olea</taxon>
    </lineage>
</organism>
<evidence type="ECO:0000313" key="10">
    <source>
        <dbReference type="Proteomes" id="UP000594638"/>
    </source>
</evidence>
<reference evidence="9 10" key="1">
    <citation type="submission" date="2019-12" db="EMBL/GenBank/DDBJ databases">
        <authorList>
            <person name="Alioto T."/>
            <person name="Alioto T."/>
            <person name="Gomez Garrido J."/>
        </authorList>
    </citation>
    <scope>NUCLEOTIDE SEQUENCE [LARGE SCALE GENOMIC DNA]</scope>
</reference>
<feature type="region of interest" description="Disordered" evidence="7">
    <location>
        <begin position="798"/>
        <end position="976"/>
    </location>
</feature>
<dbReference type="OrthoDB" id="20507at2759"/>
<feature type="compositionally biased region" description="Basic residues" evidence="7">
    <location>
        <begin position="967"/>
        <end position="976"/>
    </location>
</feature>
<dbReference type="GO" id="GO:0035196">
    <property type="term" value="P:miRNA processing"/>
    <property type="evidence" value="ECO:0007669"/>
    <property type="project" value="EnsemblPlants"/>
</dbReference>
<evidence type="ECO:0000256" key="3">
    <source>
        <dbReference type="ARBA" id="ARBA00022664"/>
    </source>
</evidence>
<keyword evidence="5" id="KW-0943">RNA-mediated gene silencing</keyword>
<dbReference type="InterPro" id="IPR035967">
    <property type="entry name" value="SWAP/Surp_sf"/>
</dbReference>
<feature type="compositionally biased region" description="Basic and acidic residues" evidence="7">
    <location>
        <begin position="829"/>
        <end position="842"/>
    </location>
</feature>
<proteinExistence type="predicted"/>
<dbReference type="GO" id="GO:0010087">
    <property type="term" value="P:phloem or xylem histogenesis"/>
    <property type="evidence" value="ECO:0007669"/>
    <property type="project" value="EnsemblPlants"/>
</dbReference>
<dbReference type="InterPro" id="IPR000061">
    <property type="entry name" value="Surp"/>
</dbReference>
<dbReference type="AlphaFoldDB" id="A0A8S0PYB5"/>
<comment type="subcellular location">
    <subcellularLocation>
        <location evidence="1">Nucleus</location>
    </subcellularLocation>
</comment>
<evidence type="ECO:0000256" key="1">
    <source>
        <dbReference type="ARBA" id="ARBA00004123"/>
    </source>
</evidence>
<evidence type="ECO:0000256" key="5">
    <source>
        <dbReference type="ARBA" id="ARBA00023158"/>
    </source>
</evidence>
<gene>
    <name evidence="9" type="ORF">OLEA9_A034769</name>
</gene>
<accession>A0A8S0PYB5</accession>
<dbReference type="FunFam" id="1.10.10.790:FF:000012">
    <property type="entry name" value="G patch domain-containing protein TGH"/>
    <property type="match status" value="1"/>
</dbReference>
<keyword evidence="4" id="KW-0694">RNA-binding</keyword>